<feature type="compositionally biased region" description="Basic and acidic residues" evidence="1">
    <location>
        <begin position="48"/>
        <end position="71"/>
    </location>
</feature>
<feature type="region of interest" description="Disordered" evidence="1">
    <location>
        <begin position="39"/>
        <end position="104"/>
    </location>
</feature>
<dbReference type="OrthoDB" id="1685126at2"/>
<feature type="compositionally biased region" description="Basic and acidic residues" evidence="1">
    <location>
        <begin position="78"/>
        <end position="104"/>
    </location>
</feature>
<proteinExistence type="predicted"/>
<evidence type="ECO:0000313" key="2">
    <source>
        <dbReference type="EMBL" id="SFL40523.1"/>
    </source>
</evidence>
<dbReference type="Proteomes" id="UP000199520">
    <property type="component" value="Unassembled WGS sequence"/>
</dbReference>
<accession>A0A1I4HFP9</accession>
<dbReference type="AlphaFoldDB" id="A0A1I4HFP9"/>
<dbReference type="RefSeq" id="WP_090932689.1">
    <property type="nucleotide sequence ID" value="NZ_FOTS01000003.1"/>
</dbReference>
<keyword evidence="3" id="KW-1185">Reference proteome</keyword>
<evidence type="ECO:0000256" key="1">
    <source>
        <dbReference type="SAM" id="MobiDB-lite"/>
    </source>
</evidence>
<dbReference type="EMBL" id="FOTS01000003">
    <property type="protein sequence ID" value="SFL40523.1"/>
    <property type="molecule type" value="Genomic_DNA"/>
</dbReference>
<gene>
    <name evidence="2" type="ORF">SAMN04490355_1003182</name>
</gene>
<sequence>MKSIVKKIVVFSMVGMMQIGLGASIIEASPLYNEPVPMQQQNNWKVGNGERFEHERQERERAENQRHEREMKRRPHETKKQWHERQKRENERHERELREIRSHR</sequence>
<reference evidence="3" key="1">
    <citation type="submission" date="2016-10" db="EMBL/GenBank/DDBJ databases">
        <authorList>
            <person name="Varghese N."/>
            <person name="Submissions S."/>
        </authorList>
    </citation>
    <scope>NUCLEOTIDE SEQUENCE [LARGE SCALE GENOMIC DNA]</scope>
    <source>
        <strain evidence="3">DSM 13327</strain>
    </source>
</reference>
<name>A0A1I4HFP9_9FIRM</name>
<organism evidence="2 3">
    <name type="scientific">Pelosinus propionicus DSM 13327</name>
    <dbReference type="NCBI Taxonomy" id="1123291"/>
    <lineage>
        <taxon>Bacteria</taxon>
        <taxon>Bacillati</taxon>
        <taxon>Bacillota</taxon>
        <taxon>Negativicutes</taxon>
        <taxon>Selenomonadales</taxon>
        <taxon>Sporomusaceae</taxon>
        <taxon>Pelosinus</taxon>
    </lineage>
</organism>
<protein>
    <submittedName>
        <fullName evidence="2">Uncharacterized protein</fullName>
    </submittedName>
</protein>
<evidence type="ECO:0000313" key="3">
    <source>
        <dbReference type="Proteomes" id="UP000199520"/>
    </source>
</evidence>